<evidence type="ECO:0000313" key="8">
    <source>
        <dbReference type="Proteomes" id="UP000756346"/>
    </source>
</evidence>
<reference evidence="7" key="1">
    <citation type="journal article" date="2021" name="Nat. Commun.">
        <title>Genetic determinants of endophytism in the Arabidopsis root mycobiome.</title>
        <authorList>
            <person name="Mesny F."/>
            <person name="Miyauchi S."/>
            <person name="Thiergart T."/>
            <person name="Pickel B."/>
            <person name="Atanasova L."/>
            <person name="Karlsson M."/>
            <person name="Huettel B."/>
            <person name="Barry K.W."/>
            <person name="Haridas S."/>
            <person name="Chen C."/>
            <person name="Bauer D."/>
            <person name="Andreopoulos W."/>
            <person name="Pangilinan J."/>
            <person name="LaButti K."/>
            <person name="Riley R."/>
            <person name="Lipzen A."/>
            <person name="Clum A."/>
            <person name="Drula E."/>
            <person name="Henrissat B."/>
            <person name="Kohler A."/>
            <person name="Grigoriev I.V."/>
            <person name="Martin F.M."/>
            <person name="Hacquard S."/>
        </authorList>
    </citation>
    <scope>NUCLEOTIDE SEQUENCE</scope>
    <source>
        <strain evidence="7">MPI-CAGE-CH-0230</strain>
    </source>
</reference>
<dbReference type="GO" id="GO:0005739">
    <property type="term" value="C:mitochondrion"/>
    <property type="evidence" value="ECO:0007669"/>
    <property type="project" value="UniProtKB-SubCell"/>
</dbReference>
<comment type="caution">
    <text evidence="7">The sequence shown here is derived from an EMBL/GenBank/DDBJ whole genome shotgun (WGS) entry which is preliminary data.</text>
</comment>
<dbReference type="PANTHER" id="PTHR48182:SF2">
    <property type="entry name" value="PROTEIN SERAC1"/>
    <property type="match status" value="1"/>
</dbReference>
<comment type="subcellular location">
    <subcellularLocation>
        <location evidence="2">Endoplasmic reticulum</location>
    </subcellularLocation>
    <subcellularLocation>
        <location evidence="3">Membrane</location>
    </subcellularLocation>
    <subcellularLocation>
        <location evidence="1">Mitochondrion</location>
    </subcellularLocation>
</comment>
<evidence type="ECO:0000256" key="3">
    <source>
        <dbReference type="ARBA" id="ARBA00004370"/>
    </source>
</evidence>
<dbReference type="GO" id="GO:0005783">
    <property type="term" value="C:endoplasmic reticulum"/>
    <property type="evidence" value="ECO:0007669"/>
    <property type="project" value="UniProtKB-SubCell"/>
</dbReference>
<dbReference type="AlphaFoldDB" id="A0A9P8XUX2"/>
<dbReference type="EMBL" id="JAGTJQ010000011">
    <property type="protein sequence ID" value="KAH7018577.1"/>
    <property type="molecule type" value="Genomic_DNA"/>
</dbReference>
<evidence type="ECO:0000256" key="5">
    <source>
        <dbReference type="ARBA" id="ARBA00023128"/>
    </source>
</evidence>
<dbReference type="Gene3D" id="3.40.50.1820">
    <property type="entry name" value="alpha/beta hydrolase"/>
    <property type="match status" value="1"/>
</dbReference>
<sequence>MAAAATFSDDQAGPGTRMIRVHSLALEPHGLSQTATVSLADEALGTPPRSLPCCTSHPGLRDGQEEQWVSEIDEHFLGLTTLYALPPDDHMVDILAISGLGSHAFGSFKQRGGEHMWLRDALPSHIVAPQQQPGSQAENTTGSRPIARVMIYGYSSPVAGSSSVQNVDDLAGQLRQQLLALVAARPNGDHRPQRPIVILSHSLGGLILKETIISLASSQDSNVVSLRSAIGGLVFFGVPHLGMDIASLEPMAGRKGPNRALLLSIGQDNSQFLSRQTRKFPAALEKLGSPQRPAEVFCFYETAESPTPVWKDGKWAMDGPKTMLVSVPSATYCIPQADPRNHTCAINRSHSELVKYAPHDDVYDLVRSKLQEIVTRAVSAAAPHPVHEAE</sequence>
<dbReference type="RefSeq" id="XP_046006844.1">
    <property type="nucleotide sequence ID" value="XM_046155583.1"/>
</dbReference>
<keyword evidence="5" id="KW-0496">Mitochondrion</keyword>
<dbReference type="InterPro" id="IPR052374">
    <property type="entry name" value="SERAC1"/>
</dbReference>
<proteinExistence type="predicted"/>
<dbReference type="SUPFAM" id="SSF53474">
    <property type="entry name" value="alpha/beta-Hydrolases"/>
    <property type="match status" value="1"/>
</dbReference>
<dbReference type="InterPro" id="IPR029058">
    <property type="entry name" value="AB_hydrolase_fold"/>
</dbReference>
<evidence type="ECO:0000256" key="2">
    <source>
        <dbReference type="ARBA" id="ARBA00004240"/>
    </source>
</evidence>
<dbReference type="Proteomes" id="UP000756346">
    <property type="component" value="Unassembled WGS sequence"/>
</dbReference>
<keyword evidence="6" id="KW-0472">Membrane</keyword>
<keyword evidence="4" id="KW-0256">Endoplasmic reticulum</keyword>
<evidence type="ECO:0000256" key="1">
    <source>
        <dbReference type="ARBA" id="ARBA00004173"/>
    </source>
</evidence>
<evidence type="ECO:0000256" key="4">
    <source>
        <dbReference type="ARBA" id="ARBA00022824"/>
    </source>
</evidence>
<accession>A0A9P8XUX2</accession>
<keyword evidence="8" id="KW-1185">Reference proteome</keyword>
<dbReference type="OrthoDB" id="1658288at2759"/>
<name>A0A9P8XUX2_9PEZI</name>
<protein>
    <recommendedName>
        <fullName evidence="9">DUF676 domain-containing protein</fullName>
    </recommendedName>
</protein>
<organism evidence="7 8">
    <name type="scientific">Microdochium trichocladiopsis</name>
    <dbReference type="NCBI Taxonomy" id="1682393"/>
    <lineage>
        <taxon>Eukaryota</taxon>
        <taxon>Fungi</taxon>
        <taxon>Dikarya</taxon>
        <taxon>Ascomycota</taxon>
        <taxon>Pezizomycotina</taxon>
        <taxon>Sordariomycetes</taxon>
        <taxon>Xylariomycetidae</taxon>
        <taxon>Xylariales</taxon>
        <taxon>Microdochiaceae</taxon>
        <taxon>Microdochium</taxon>
    </lineage>
</organism>
<dbReference type="PANTHER" id="PTHR48182">
    <property type="entry name" value="PROTEIN SERAC1"/>
    <property type="match status" value="1"/>
</dbReference>
<dbReference type="GO" id="GO:0016020">
    <property type="term" value="C:membrane"/>
    <property type="evidence" value="ECO:0007669"/>
    <property type="project" value="UniProtKB-SubCell"/>
</dbReference>
<evidence type="ECO:0000256" key="6">
    <source>
        <dbReference type="ARBA" id="ARBA00023136"/>
    </source>
</evidence>
<evidence type="ECO:0000313" key="7">
    <source>
        <dbReference type="EMBL" id="KAH7018577.1"/>
    </source>
</evidence>
<dbReference type="GeneID" id="70185129"/>
<evidence type="ECO:0008006" key="9">
    <source>
        <dbReference type="Google" id="ProtNLM"/>
    </source>
</evidence>
<gene>
    <name evidence="7" type="ORF">B0I36DRAFT_336238</name>
</gene>